<gene>
    <name evidence="1" type="primary">ADRM1</name>
    <name evidence="1" type="ORF">T12_14706</name>
</gene>
<keyword evidence="2" id="KW-1185">Reference proteome</keyword>
<dbReference type="AlphaFoldDB" id="A0A0V1AFB0"/>
<dbReference type="Proteomes" id="UP000054783">
    <property type="component" value="Unassembled WGS sequence"/>
</dbReference>
<proteinExistence type="predicted"/>
<dbReference type="InterPro" id="IPR038633">
    <property type="entry name" value="Rpn13/ADRM1_Pru_sf"/>
</dbReference>
<comment type="caution">
    <text evidence="1">The sequence shown here is derived from an EMBL/GenBank/DDBJ whole genome shotgun (WGS) entry which is preliminary data.</text>
</comment>
<dbReference type="STRING" id="990121.A0A0V1AFB0"/>
<accession>A0A0V1AFB0</accession>
<sequence>MSIVVFLPFVHHCESGQFPRTTTFIQLDEMTRYTNLTVDMRLLHHSTRISMLGTVKGSPFKITFGMESAFDMESYILPQSLLECTVIEEDIQSSLAKMNPVIKQSVTRRKNIDVKNTPQMVKRVPHTNLKHSSTFERQLLLELEVSNDLYAVGCRERTLSAKFTAADLDIIAERLLNIENIPQEKISVKSATAKSTRSQGYVKCQCVIPCKSGRYTSKGKITPTTLHSILVNHDKTIKKHKQRFPSTTGRNCLYTMRKILVEFRAGKVCRIGSRMSFDRRLGMCFMYEEDDMSLHFCWREYDTVDVEDEPARKDSVYCKTVNKILEDYEEKEMHKQEQLLESSKDKITTGIQPDDIKSHSDSEVILRSRTRKHTSLKSDLQQVFDEFLAELRILNNEKTIFLQDYLKKQSSDDYTSYSNSENTVDINSILLNDKEKVKTEKCPSSSRLLKEECIMKKKNENTVFRSNAKKDKNNEKYLQSKADNGADMTKKNVKFLFHCIYLQQQSSEINH</sequence>
<name>A0A0V1AFB0_9BILA</name>
<reference evidence="1 2" key="1">
    <citation type="submission" date="2015-01" db="EMBL/GenBank/DDBJ databases">
        <title>Evolution of Trichinella species and genotypes.</title>
        <authorList>
            <person name="Korhonen P.K."/>
            <person name="Edoardo P."/>
            <person name="Giuseppe L.R."/>
            <person name="Gasser R.B."/>
        </authorList>
    </citation>
    <scope>NUCLEOTIDE SEQUENCE [LARGE SCALE GENOMIC DNA]</scope>
    <source>
        <strain evidence="1">ISS2496</strain>
    </source>
</reference>
<dbReference type="EMBL" id="JYDQ01000006">
    <property type="protein sequence ID" value="KRY22915.1"/>
    <property type="molecule type" value="Genomic_DNA"/>
</dbReference>
<keyword evidence="1" id="KW-0675">Receptor</keyword>
<protein>
    <submittedName>
        <fullName evidence="1">Proteasomal ubiquitin receptor ADRM1</fullName>
    </submittedName>
</protein>
<organism evidence="1 2">
    <name type="scientific">Trichinella patagoniensis</name>
    <dbReference type="NCBI Taxonomy" id="990121"/>
    <lineage>
        <taxon>Eukaryota</taxon>
        <taxon>Metazoa</taxon>
        <taxon>Ecdysozoa</taxon>
        <taxon>Nematoda</taxon>
        <taxon>Enoplea</taxon>
        <taxon>Dorylaimia</taxon>
        <taxon>Trichinellida</taxon>
        <taxon>Trichinellidae</taxon>
        <taxon>Trichinella</taxon>
    </lineage>
</organism>
<evidence type="ECO:0000313" key="2">
    <source>
        <dbReference type="Proteomes" id="UP000054783"/>
    </source>
</evidence>
<dbReference type="Gene3D" id="2.30.29.70">
    <property type="entry name" value="Proteasomal ubiquitin receptor Rpn13/ADRM1"/>
    <property type="match status" value="1"/>
</dbReference>
<evidence type="ECO:0000313" key="1">
    <source>
        <dbReference type="EMBL" id="KRY22915.1"/>
    </source>
</evidence>
<dbReference type="OrthoDB" id="340431at2759"/>
<feature type="non-terminal residue" evidence="1">
    <location>
        <position position="511"/>
    </location>
</feature>